<feature type="compositionally biased region" description="Polar residues" evidence="1">
    <location>
        <begin position="1"/>
        <end position="12"/>
    </location>
</feature>
<protein>
    <submittedName>
        <fullName evidence="2">Uncharacterized protein</fullName>
    </submittedName>
</protein>
<reference evidence="2" key="1">
    <citation type="submission" date="2020-08" db="EMBL/GenBank/DDBJ databases">
        <title>Multicomponent nature underlies the extraordinary mechanical properties of spider dragline silk.</title>
        <authorList>
            <person name="Kono N."/>
            <person name="Nakamura H."/>
            <person name="Mori M."/>
            <person name="Yoshida Y."/>
            <person name="Ohtoshi R."/>
            <person name="Malay A.D."/>
            <person name="Moran D.A.P."/>
            <person name="Tomita M."/>
            <person name="Numata K."/>
            <person name="Arakawa K."/>
        </authorList>
    </citation>
    <scope>NUCLEOTIDE SEQUENCE</scope>
</reference>
<dbReference type="Proteomes" id="UP000886998">
    <property type="component" value="Unassembled WGS sequence"/>
</dbReference>
<feature type="compositionally biased region" description="Basic and acidic residues" evidence="1">
    <location>
        <begin position="16"/>
        <end position="25"/>
    </location>
</feature>
<sequence length="180" mass="20813">MGAENPSGSSLILWSDTRRNRDRERRRNKTRIPKSRQSEAALSSAHHWRKREFRLCNTRPSKKLTPEQIKRKKTDTHTHTGIRIRERGMRERGGQDGEGRQFGIYALYWRVTLKCVAIVLGGSERFSVRRKGPWLRFIIALSPYEPVARFNLVARAKRGAAKKFVVRRLSPIDCCRADGG</sequence>
<proteinExistence type="predicted"/>
<feature type="region of interest" description="Disordered" evidence="1">
    <location>
        <begin position="1"/>
        <end position="79"/>
    </location>
</feature>
<evidence type="ECO:0000256" key="1">
    <source>
        <dbReference type="SAM" id="MobiDB-lite"/>
    </source>
</evidence>
<comment type="caution">
    <text evidence="2">The sequence shown here is derived from an EMBL/GenBank/DDBJ whole genome shotgun (WGS) entry which is preliminary data.</text>
</comment>
<feature type="compositionally biased region" description="Basic and acidic residues" evidence="1">
    <location>
        <begin position="64"/>
        <end position="79"/>
    </location>
</feature>
<accession>A0A8X6MCT3</accession>
<dbReference type="EMBL" id="BMAV01025334">
    <property type="protein sequence ID" value="GFS40665.1"/>
    <property type="molecule type" value="Genomic_DNA"/>
</dbReference>
<gene>
    <name evidence="2" type="ORF">TNIN_183211</name>
</gene>
<dbReference type="AlphaFoldDB" id="A0A8X6MCT3"/>
<evidence type="ECO:0000313" key="3">
    <source>
        <dbReference type="Proteomes" id="UP000886998"/>
    </source>
</evidence>
<organism evidence="2 3">
    <name type="scientific">Trichonephila inaurata madagascariensis</name>
    <dbReference type="NCBI Taxonomy" id="2747483"/>
    <lineage>
        <taxon>Eukaryota</taxon>
        <taxon>Metazoa</taxon>
        <taxon>Ecdysozoa</taxon>
        <taxon>Arthropoda</taxon>
        <taxon>Chelicerata</taxon>
        <taxon>Arachnida</taxon>
        <taxon>Araneae</taxon>
        <taxon>Araneomorphae</taxon>
        <taxon>Entelegynae</taxon>
        <taxon>Araneoidea</taxon>
        <taxon>Nephilidae</taxon>
        <taxon>Trichonephila</taxon>
        <taxon>Trichonephila inaurata</taxon>
    </lineage>
</organism>
<evidence type="ECO:0000313" key="2">
    <source>
        <dbReference type="EMBL" id="GFS40665.1"/>
    </source>
</evidence>
<keyword evidence="3" id="KW-1185">Reference proteome</keyword>
<name>A0A8X6MCT3_9ARAC</name>